<gene>
    <name evidence="2" type="ORF">PODLI_1B012657</name>
</gene>
<evidence type="ECO:0000313" key="3">
    <source>
        <dbReference type="Proteomes" id="UP001178461"/>
    </source>
</evidence>
<organism evidence="2 3">
    <name type="scientific">Podarcis lilfordi</name>
    <name type="common">Lilford's wall lizard</name>
    <dbReference type="NCBI Taxonomy" id="74358"/>
    <lineage>
        <taxon>Eukaryota</taxon>
        <taxon>Metazoa</taxon>
        <taxon>Chordata</taxon>
        <taxon>Craniata</taxon>
        <taxon>Vertebrata</taxon>
        <taxon>Euteleostomi</taxon>
        <taxon>Lepidosauria</taxon>
        <taxon>Squamata</taxon>
        <taxon>Bifurcata</taxon>
        <taxon>Unidentata</taxon>
        <taxon>Episquamata</taxon>
        <taxon>Laterata</taxon>
        <taxon>Lacertibaenia</taxon>
        <taxon>Lacertidae</taxon>
        <taxon>Podarcis</taxon>
    </lineage>
</organism>
<accession>A0AA35P3S4</accession>
<evidence type="ECO:0000256" key="1">
    <source>
        <dbReference type="SAM" id="MobiDB-lite"/>
    </source>
</evidence>
<keyword evidence="3" id="KW-1185">Reference proteome</keyword>
<sequence>MSAHMSFIFSCTMRNLVSEIYMEILFNSRVNSSPRTKRGTSGRKKSGGVWRSSASARRRAEARGCGGTLRPLAGGRGKGRRASRKRKWWWRPRFLLRARPPARPPAFLLLSARGAIRAFVGKTDYE</sequence>
<dbReference type="EMBL" id="OX395130">
    <property type="protein sequence ID" value="CAI5773904.1"/>
    <property type="molecule type" value="Genomic_DNA"/>
</dbReference>
<reference evidence="2" key="1">
    <citation type="submission" date="2022-12" db="EMBL/GenBank/DDBJ databases">
        <authorList>
            <person name="Alioto T."/>
            <person name="Alioto T."/>
            <person name="Gomez Garrido J."/>
        </authorList>
    </citation>
    <scope>NUCLEOTIDE SEQUENCE</scope>
</reference>
<dbReference type="AlphaFoldDB" id="A0AA35P3S4"/>
<proteinExistence type="predicted"/>
<name>A0AA35P3S4_9SAUR</name>
<dbReference type="Proteomes" id="UP001178461">
    <property type="component" value="Chromosome 5"/>
</dbReference>
<evidence type="ECO:0000313" key="2">
    <source>
        <dbReference type="EMBL" id="CAI5773904.1"/>
    </source>
</evidence>
<protein>
    <submittedName>
        <fullName evidence="2">Uncharacterized protein</fullName>
    </submittedName>
</protein>
<feature type="compositionally biased region" description="Basic residues" evidence="1">
    <location>
        <begin position="35"/>
        <end position="46"/>
    </location>
</feature>
<feature type="region of interest" description="Disordered" evidence="1">
    <location>
        <begin position="31"/>
        <end position="80"/>
    </location>
</feature>